<dbReference type="OrthoDB" id="288942at2759"/>
<keyword evidence="2" id="KW-1185">Reference proteome</keyword>
<protein>
    <submittedName>
        <fullName evidence="1">Uncharacterized protein</fullName>
    </submittedName>
</protein>
<proteinExistence type="predicted"/>
<reference evidence="1" key="1">
    <citation type="journal article" date="2020" name="Stud. Mycol.">
        <title>101 Dothideomycetes genomes: a test case for predicting lifestyles and emergence of pathogens.</title>
        <authorList>
            <person name="Haridas S."/>
            <person name="Albert R."/>
            <person name="Binder M."/>
            <person name="Bloem J."/>
            <person name="Labutti K."/>
            <person name="Salamov A."/>
            <person name="Andreopoulos B."/>
            <person name="Baker S."/>
            <person name="Barry K."/>
            <person name="Bills G."/>
            <person name="Bluhm B."/>
            <person name="Cannon C."/>
            <person name="Castanera R."/>
            <person name="Culley D."/>
            <person name="Daum C."/>
            <person name="Ezra D."/>
            <person name="Gonzalez J."/>
            <person name="Henrissat B."/>
            <person name="Kuo A."/>
            <person name="Liang C."/>
            <person name="Lipzen A."/>
            <person name="Lutzoni F."/>
            <person name="Magnuson J."/>
            <person name="Mondo S."/>
            <person name="Nolan M."/>
            <person name="Ohm R."/>
            <person name="Pangilinan J."/>
            <person name="Park H.-J."/>
            <person name="Ramirez L."/>
            <person name="Alfaro M."/>
            <person name="Sun H."/>
            <person name="Tritt A."/>
            <person name="Yoshinaga Y."/>
            <person name="Zwiers L.-H."/>
            <person name="Turgeon B."/>
            <person name="Goodwin S."/>
            <person name="Spatafora J."/>
            <person name="Crous P."/>
            <person name="Grigoriev I."/>
        </authorList>
    </citation>
    <scope>NUCLEOTIDE SEQUENCE</scope>
    <source>
        <strain evidence="1">CBS 125425</strain>
    </source>
</reference>
<dbReference type="AlphaFoldDB" id="A0A9P4V4I7"/>
<accession>A0A9P4V4I7</accession>
<evidence type="ECO:0000313" key="1">
    <source>
        <dbReference type="EMBL" id="KAF2735390.1"/>
    </source>
</evidence>
<organism evidence="1 2">
    <name type="scientific">Polyplosphaeria fusca</name>
    <dbReference type="NCBI Taxonomy" id="682080"/>
    <lineage>
        <taxon>Eukaryota</taxon>
        <taxon>Fungi</taxon>
        <taxon>Dikarya</taxon>
        <taxon>Ascomycota</taxon>
        <taxon>Pezizomycotina</taxon>
        <taxon>Dothideomycetes</taxon>
        <taxon>Pleosporomycetidae</taxon>
        <taxon>Pleosporales</taxon>
        <taxon>Tetraplosphaeriaceae</taxon>
        <taxon>Polyplosphaeria</taxon>
    </lineage>
</organism>
<sequence length="318" mass="37083">MGHERKIVQKPRHIRNREGRIGRRILRSITPETSLPQTLSPLFSLLPAEIRSQIYEHTLCQFIEPLCQTRWVFRNDTALLLTCRLVYYEAQAIPLRSATHHVGYGSSDPRRSRDPDNWLHHVPGHLGQHLYHLHHSSGDPSLPAFERFIKNRHLCWKKISWTLYTRMDPARGITLERYIAAVQDMILSVIVLPASCHEFTLEVDSVSLAALPWTHTLVRRFLMDRAPIIRNWNVRKTDGSSLRWDAEGPKNFSWFETIGLGNEGSYSRCHNRLANTRLKSGMQRQHQVVRFQWRDDSPRREYTSLDHIDCLERTGTAT</sequence>
<dbReference type="Proteomes" id="UP000799444">
    <property type="component" value="Unassembled WGS sequence"/>
</dbReference>
<dbReference type="EMBL" id="ML996136">
    <property type="protein sequence ID" value="KAF2735390.1"/>
    <property type="molecule type" value="Genomic_DNA"/>
</dbReference>
<comment type="caution">
    <text evidence="1">The sequence shown here is derived from an EMBL/GenBank/DDBJ whole genome shotgun (WGS) entry which is preliminary data.</text>
</comment>
<name>A0A9P4V4I7_9PLEO</name>
<evidence type="ECO:0000313" key="2">
    <source>
        <dbReference type="Proteomes" id="UP000799444"/>
    </source>
</evidence>
<gene>
    <name evidence="1" type="ORF">EJ04DRAFT_214864</name>
</gene>